<dbReference type="PROSITE" id="PS51186">
    <property type="entry name" value="GNAT"/>
    <property type="match status" value="1"/>
</dbReference>
<dbReference type="EMBL" id="JAHESF010000005">
    <property type="protein sequence ID" value="MBT1696663.1"/>
    <property type="molecule type" value="Genomic_DNA"/>
</dbReference>
<evidence type="ECO:0000256" key="1">
    <source>
        <dbReference type="ARBA" id="ARBA00022679"/>
    </source>
</evidence>
<evidence type="ECO:0000256" key="2">
    <source>
        <dbReference type="ARBA" id="ARBA00023315"/>
    </source>
</evidence>
<gene>
    <name evidence="4" type="ORF">KK083_07250</name>
</gene>
<dbReference type="SUPFAM" id="SSF55729">
    <property type="entry name" value="Acyl-CoA N-acyltransferases (Nat)"/>
    <property type="match status" value="1"/>
</dbReference>
<keyword evidence="2" id="KW-0012">Acyltransferase</keyword>
<feature type="domain" description="N-acetyltransferase" evidence="3">
    <location>
        <begin position="6"/>
        <end position="150"/>
    </location>
</feature>
<dbReference type="InterPro" id="IPR000182">
    <property type="entry name" value="GNAT_dom"/>
</dbReference>
<dbReference type="Gene3D" id="3.40.630.30">
    <property type="match status" value="1"/>
</dbReference>
<keyword evidence="5" id="KW-1185">Reference proteome</keyword>
<sequence>MTETSVTIRNFQPTDLNSLTGLTNELGYVTTIEQMKARMETILLLPDYWTFVAVVNNKVVGYVGVNKNYFWEQDGCFIRIQALVVSQQHRRLGIAQKLVETVEMLARQLGARLIILNCGNREERRQAHQFYPKMGFEPKSTGYVKRLIND</sequence>
<dbReference type="InterPro" id="IPR016181">
    <property type="entry name" value="Acyl_CoA_acyltransferase"/>
</dbReference>
<proteinExistence type="predicted"/>
<dbReference type="Proteomes" id="UP001319200">
    <property type="component" value="Unassembled WGS sequence"/>
</dbReference>
<dbReference type="GO" id="GO:0016747">
    <property type="term" value="F:acyltransferase activity, transferring groups other than amino-acyl groups"/>
    <property type="evidence" value="ECO:0007669"/>
    <property type="project" value="InterPro"/>
</dbReference>
<reference evidence="4 5" key="1">
    <citation type="submission" date="2021-05" db="EMBL/GenBank/DDBJ databases">
        <title>A Polyphasic approach of four new species of the genus Ohtaekwangia: Ohtaekwangia histidinii sp. nov., Ohtaekwangia cretensis sp. nov., Ohtaekwangia indiensis sp. nov., Ohtaekwangia reichenbachii sp. nov. from diverse environment.</title>
        <authorList>
            <person name="Octaviana S."/>
        </authorList>
    </citation>
    <scope>NUCLEOTIDE SEQUENCE [LARGE SCALE GENOMIC DNA]</scope>
    <source>
        <strain evidence="4 5">PWU4</strain>
    </source>
</reference>
<evidence type="ECO:0000313" key="5">
    <source>
        <dbReference type="Proteomes" id="UP001319200"/>
    </source>
</evidence>
<dbReference type="Pfam" id="PF00583">
    <property type="entry name" value="Acetyltransf_1"/>
    <property type="match status" value="1"/>
</dbReference>
<evidence type="ECO:0000259" key="3">
    <source>
        <dbReference type="PROSITE" id="PS51186"/>
    </source>
</evidence>
<keyword evidence="1" id="KW-0808">Transferase</keyword>
<comment type="caution">
    <text evidence="4">The sequence shown here is derived from an EMBL/GenBank/DDBJ whole genome shotgun (WGS) entry which is preliminary data.</text>
</comment>
<dbReference type="AlphaFoldDB" id="A0AAP2DHT9"/>
<organism evidence="4 5">
    <name type="scientific">Chryseosolibacter histidini</name>
    <dbReference type="NCBI Taxonomy" id="2782349"/>
    <lineage>
        <taxon>Bacteria</taxon>
        <taxon>Pseudomonadati</taxon>
        <taxon>Bacteroidota</taxon>
        <taxon>Cytophagia</taxon>
        <taxon>Cytophagales</taxon>
        <taxon>Chryseotaleaceae</taxon>
        <taxon>Chryseosolibacter</taxon>
    </lineage>
</organism>
<accession>A0AAP2DHT9</accession>
<dbReference type="InterPro" id="IPR050832">
    <property type="entry name" value="Bact_Acetyltransf"/>
</dbReference>
<name>A0AAP2DHT9_9BACT</name>
<dbReference type="PANTHER" id="PTHR43877">
    <property type="entry name" value="AMINOALKYLPHOSPHONATE N-ACETYLTRANSFERASE-RELATED-RELATED"/>
    <property type="match status" value="1"/>
</dbReference>
<dbReference type="RefSeq" id="WP_254161990.1">
    <property type="nucleotide sequence ID" value="NZ_JAHESF010000005.1"/>
</dbReference>
<evidence type="ECO:0000313" key="4">
    <source>
        <dbReference type="EMBL" id="MBT1696663.1"/>
    </source>
</evidence>
<dbReference type="CDD" id="cd04301">
    <property type="entry name" value="NAT_SF"/>
    <property type="match status" value="1"/>
</dbReference>
<protein>
    <submittedName>
        <fullName evidence="4">GNAT family N-acetyltransferase</fullName>
    </submittedName>
</protein>